<dbReference type="RefSeq" id="WP_252473426.1">
    <property type="nucleotide sequence ID" value="NZ_JALBWM010000438.1"/>
</dbReference>
<proteinExistence type="predicted"/>
<sequence length="63" mass="6477">MTKQIYKVLQPVKVAGKIVKAGTVSCAPEEAKPLLKSDSLIAAGTSAGDGEISMEVFAEAVAQ</sequence>
<evidence type="ECO:0000313" key="1">
    <source>
        <dbReference type="EMBL" id="MCO1337157.1"/>
    </source>
</evidence>
<evidence type="ECO:0000313" key="2">
    <source>
        <dbReference type="Proteomes" id="UP001139028"/>
    </source>
</evidence>
<comment type="caution">
    <text evidence="1">The sequence shown here is derived from an EMBL/GenBank/DDBJ whole genome shotgun (WGS) entry which is preliminary data.</text>
</comment>
<reference evidence="1" key="1">
    <citation type="journal article" date="2022" name="Arch. Microbiol.">
        <title>Microbulbifer okhotskensis sp. nov., isolated from a deep bottom sediment of the Okhotsk Sea.</title>
        <authorList>
            <person name="Romanenko L."/>
            <person name="Kurilenko V."/>
            <person name="Otstavnykh N."/>
            <person name="Velansky P."/>
            <person name="Isaeva M."/>
            <person name="Mikhailov V."/>
        </authorList>
    </citation>
    <scope>NUCLEOTIDE SEQUENCE</scope>
    <source>
        <strain evidence="1">OS29</strain>
    </source>
</reference>
<accession>A0A9X2ERQ9</accession>
<protein>
    <submittedName>
        <fullName evidence="1">Uncharacterized protein</fullName>
    </submittedName>
</protein>
<keyword evidence="2" id="KW-1185">Reference proteome</keyword>
<dbReference type="Proteomes" id="UP001139028">
    <property type="component" value="Unassembled WGS sequence"/>
</dbReference>
<name>A0A9X2ERQ9_9GAMM</name>
<dbReference type="AlphaFoldDB" id="A0A9X2ERQ9"/>
<gene>
    <name evidence="1" type="ORF">MO867_22820</name>
</gene>
<feature type="non-terminal residue" evidence="1">
    <location>
        <position position="63"/>
    </location>
</feature>
<dbReference type="EMBL" id="JALBWM010000438">
    <property type="protein sequence ID" value="MCO1337157.1"/>
    <property type="molecule type" value="Genomic_DNA"/>
</dbReference>
<organism evidence="1 2">
    <name type="scientific">Microbulbifer okhotskensis</name>
    <dbReference type="NCBI Taxonomy" id="2926617"/>
    <lineage>
        <taxon>Bacteria</taxon>
        <taxon>Pseudomonadati</taxon>
        <taxon>Pseudomonadota</taxon>
        <taxon>Gammaproteobacteria</taxon>
        <taxon>Cellvibrionales</taxon>
        <taxon>Microbulbiferaceae</taxon>
        <taxon>Microbulbifer</taxon>
    </lineage>
</organism>